<dbReference type="CDD" id="cd02440">
    <property type="entry name" value="AdoMet_MTases"/>
    <property type="match status" value="1"/>
</dbReference>
<dbReference type="Pfam" id="PF01564">
    <property type="entry name" value="Spermine_synth"/>
    <property type="match status" value="1"/>
</dbReference>
<gene>
    <name evidence="6" type="ORF">A2228_03950</name>
</gene>
<evidence type="ECO:0000259" key="5">
    <source>
        <dbReference type="PROSITE" id="PS51006"/>
    </source>
</evidence>
<dbReference type="InterPro" id="IPR029063">
    <property type="entry name" value="SAM-dependent_MTases_sf"/>
</dbReference>
<reference evidence="6 7" key="1">
    <citation type="journal article" date="2016" name="Nat. Commun.">
        <title>Thousands of microbial genomes shed light on interconnected biogeochemical processes in an aquifer system.</title>
        <authorList>
            <person name="Anantharaman K."/>
            <person name="Brown C.T."/>
            <person name="Hug L.A."/>
            <person name="Sharon I."/>
            <person name="Castelle C.J."/>
            <person name="Probst A.J."/>
            <person name="Thomas B.C."/>
            <person name="Singh A."/>
            <person name="Wilkins M.J."/>
            <person name="Karaoz U."/>
            <person name="Brodie E.L."/>
            <person name="Williams K.H."/>
            <person name="Hubbard S.S."/>
            <person name="Banfield J.F."/>
        </authorList>
    </citation>
    <scope>NUCLEOTIDE SEQUENCE [LARGE SCALE GENOMIC DNA]</scope>
</reference>
<keyword evidence="2 4" id="KW-0808">Transferase</keyword>
<dbReference type="EMBL" id="MFAK01000009">
    <property type="protein sequence ID" value="OGD75330.1"/>
    <property type="molecule type" value="Genomic_DNA"/>
</dbReference>
<name>A0A1F5F6U2_9BACT</name>
<dbReference type="AlphaFoldDB" id="A0A1F5F6U2"/>
<dbReference type="PROSITE" id="PS51006">
    <property type="entry name" value="PABS_2"/>
    <property type="match status" value="1"/>
</dbReference>
<evidence type="ECO:0000256" key="2">
    <source>
        <dbReference type="ARBA" id="ARBA00022679"/>
    </source>
</evidence>
<evidence type="ECO:0000256" key="3">
    <source>
        <dbReference type="ARBA" id="ARBA00023115"/>
    </source>
</evidence>
<dbReference type="Proteomes" id="UP000176191">
    <property type="component" value="Unassembled WGS sequence"/>
</dbReference>
<dbReference type="GO" id="GO:0016740">
    <property type="term" value="F:transferase activity"/>
    <property type="evidence" value="ECO:0007669"/>
    <property type="project" value="UniProtKB-UniRule"/>
</dbReference>
<accession>A0A1F5F6U2</accession>
<feature type="domain" description="PABS" evidence="5">
    <location>
        <begin position="88"/>
        <end position="214"/>
    </location>
</feature>
<evidence type="ECO:0000313" key="6">
    <source>
        <dbReference type="EMBL" id="OGD75330.1"/>
    </source>
</evidence>
<dbReference type="Gene3D" id="3.40.50.150">
    <property type="entry name" value="Vaccinia Virus protein VP39"/>
    <property type="match status" value="1"/>
</dbReference>
<dbReference type="SUPFAM" id="SSF53335">
    <property type="entry name" value="S-adenosyl-L-methionine-dependent methyltransferases"/>
    <property type="match status" value="1"/>
</dbReference>
<comment type="similarity">
    <text evidence="1">Belongs to the spermidine/spermine synthase family.</text>
</comment>
<evidence type="ECO:0000256" key="4">
    <source>
        <dbReference type="PROSITE-ProRule" id="PRU00354"/>
    </source>
</evidence>
<evidence type="ECO:0000313" key="7">
    <source>
        <dbReference type="Proteomes" id="UP000176191"/>
    </source>
</evidence>
<feature type="active site" description="Proton acceptor" evidence="4">
    <location>
        <position position="137"/>
    </location>
</feature>
<dbReference type="PANTHER" id="PTHR43317:SF1">
    <property type="entry name" value="THERMOSPERMINE SYNTHASE ACAULIS5"/>
    <property type="match status" value="1"/>
</dbReference>
<dbReference type="PANTHER" id="PTHR43317">
    <property type="entry name" value="THERMOSPERMINE SYNTHASE ACAULIS5"/>
    <property type="match status" value="1"/>
</dbReference>
<sequence length="214" mass="24217">MTWLSYLLPITIYRKETSRGSLIEVREMWGERKLDMNGYPQSNRGYRRLWTKVLKRANAQDLPPQATGLILGLGGGDTVKILGSDYTVTVVELEAEVVGVAREYFGIKSSPTRSIIIQDAKDFVARNHTKYDLVIVDVYDGDGIPLFVRGQKFLKDICRASKPTGKVIINYASHSFKERDFTQFEKKLKQIFPQVELIKIGGHTLYTGAVSRRG</sequence>
<evidence type="ECO:0000256" key="1">
    <source>
        <dbReference type="ARBA" id="ARBA00007867"/>
    </source>
</evidence>
<comment type="caution">
    <text evidence="6">The sequence shown here is derived from an EMBL/GenBank/DDBJ whole genome shotgun (WGS) entry which is preliminary data.</text>
</comment>
<dbReference type="InterPro" id="IPR030374">
    <property type="entry name" value="PABS"/>
</dbReference>
<dbReference type="GO" id="GO:0006596">
    <property type="term" value="P:polyamine biosynthetic process"/>
    <property type="evidence" value="ECO:0007669"/>
    <property type="project" value="UniProtKB-UniRule"/>
</dbReference>
<organism evidence="6 7">
    <name type="scientific">Candidatus Collierbacteria bacterium RIFOXYA2_FULL_46_10</name>
    <dbReference type="NCBI Taxonomy" id="1817726"/>
    <lineage>
        <taxon>Bacteria</taxon>
        <taxon>Candidatus Collieribacteriota</taxon>
    </lineage>
</organism>
<protein>
    <recommendedName>
        <fullName evidence="5">PABS domain-containing protein</fullName>
    </recommendedName>
</protein>
<proteinExistence type="inferred from homology"/>
<keyword evidence="3 4" id="KW-0620">Polyamine biosynthesis</keyword>